<evidence type="ECO:0000313" key="1">
    <source>
        <dbReference type="EMBL" id="JAH87404.1"/>
    </source>
</evidence>
<protein>
    <submittedName>
        <fullName evidence="1">Uncharacterized protein</fullName>
    </submittedName>
</protein>
<dbReference type="AlphaFoldDB" id="A0A0E9WAI7"/>
<reference evidence="1" key="2">
    <citation type="journal article" date="2015" name="Fish Shellfish Immunol.">
        <title>Early steps in the European eel (Anguilla anguilla)-Vibrio vulnificus interaction in the gills: Role of the RtxA13 toxin.</title>
        <authorList>
            <person name="Callol A."/>
            <person name="Pajuelo D."/>
            <person name="Ebbesson L."/>
            <person name="Teles M."/>
            <person name="MacKenzie S."/>
            <person name="Amaro C."/>
        </authorList>
    </citation>
    <scope>NUCLEOTIDE SEQUENCE</scope>
</reference>
<reference evidence="1" key="1">
    <citation type="submission" date="2014-11" db="EMBL/GenBank/DDBJ databases">
        <authorList>
            <person name="Amaro Gonzalez C."/>
        </authorList>
    </citation>
    <scope>NUCLEOTIDE SEQUENCE</scope>
</reference>
<dbReference type="EMBL" id="GBXM01021173">
    <property type="protein sequence ID" value="JAH87404.1"/>
    <property type="molecule type" value="Transcribed_RNA"/>
</dbReference>
<accession>A0A0E9WAI7</accession>
<proteinExistence type="predicted"/>
<organism evidence="1">
    <name type="scientific">Anguilla anguilla</name>
    <name type="common">European freshwater eel</name>
    <name type="synonym">Muraena anguilla</name>
    <dbReference type="NCBI Taxonomy" id="7936"/>
    <lineage>
        <taxon>Eukaryota</taxon>
        <taxon>Metazoa</taxon>
        <taxon>Chordata</taxon>
        <taxon>Craniata</taxon>
        <taxon>Vertebrata</taxon>
        <taxon>Euteleostomi</taxon>
        <taxon>Actinopterygii</taxon>
        <taxon>Neopterygii</taxon>
        <taxon>Teleostei</taxon>
        <taxon>Anguilliformes</taxon>
        <taxon>Anguillidae</taxon>
        <taxon>Anguilla</taxon>
    </lineage>
</organism>
<name>A0A0E9WAI7_ANGAN</name>
<sequence>MHQNSLHPQQCNMHYMLYSSTIHGIHSIKKDFRVHCQTKKEWQ</sequence>